<evidence type="ECO:0000313" key="4">
    <source>
        <dbReference type="EMBL" id="CAD6184130.1"/>
    </source>
</evidence>
<feature type="compositionally biased region" description="Pro residues" evidence="1">
    <location>
        <begin position="343"/>
        <end position="354"/>
    </location>
</feature>
<keyword evidence="3" id="KW-0732">Signal</keyword>
<evidence type="ECO:0000256" key="3">
    <source>
        <dbReference type="SAM" id="SignalP"/>
    </source>
</evidence>
<dbReference type="PANTHER" id="PTHR33748">
    <property type="entry name" value="PROTEIN CBG04600"/>
    <property type="match status" value="1"/>
</dbReference>
<evidence type="ECO:0000313" key="5">
    <source>
        <dbReference type="Proteomes" id="UP000835052"/>
    </source>
</evidence>
<keyword evidence="2" id="KW-0812">Transmembrane</keyword>
<keyword evidence="2" id="KW-1133">Transmembrane helix</keyword>
<dbReference type="AlphaFoldDB" id="A0A8S1GQW1"/>
<organism evidence="4 5">
    <name type="scientific">Caenorhabditis auriculariae</name>
    <dbReference type="NCBI Taxonomy" id="2777116"/>
    <lineage>
        <taxon>Eukaryota</taxon>
        <taxon>Metazoa</taxon>
        <taxon>Ecdysozoa</taxon>
        <taxon>Nematoda</taxon>
        <taxon>Chromadorea</taxon>
        <taxon>Rhabditida</taxon>
        <taxon>Rhabditina</taxon>
        <taxon>Rhabditomorpha</taxon>
        <taxon>Rhabditoidea</taxon>
        <taxon>Rhabditidae</taxon>
        <taxon>Peloderinae</taxon>
        <taxon>Caenorhabditis</taxon>
    </lineage>
</organism>
<feature type="chain" id="PRO_5035939176" evidence="3">
    <location>
        <begin position="18"/>
        <end position="381"/>
    </location>
</feature>
<accession>A0A8S1GQW1</accession>
<dbReference type="EMBL" id="CAJGYM010000001">
    <property type="protein sequence ID" value="CAD6184130.1"/>
    <property type="molecule type" value="Genomic_DNA"/>
</dbReference>
<comment type="caution">
    <text evidence="4">The sequence shown here is derived from an EMBL/GenBank/DDBJ whole genome shotgun (WGS) entry which is preliminary data.</text>
</comment>
<feature type="region of interest" description="Disordered" evidence="1">
    <location>
        <begin position="329"/>
        <end position="381"/>
    </location>
</feature>
<proteinExistence type="predicted"/>
<evidence type="ECO:0000256" key="1">
    <source>
        <dbReference type="SAM" id="MobiDB-lite"/>
    </source>
</evidence>
<dbReference type="Proteomes" id="UP000835052">
    <property type="component" value="Unassembled WGS sequence"/>
</dbReference>
<sequence>MLPRLLVLLFLYRQAEASLYLNETETCQRDEGYGRRSVVCDLNGRLAATTRRKLSDILTGLRDRIGCECVDGCMRADGTDAFIGLLHVTSSHNTEDLKDDMRKEYESLTLGNATCDHGLILVYLKDTQQLATYRGGDSFVLLTDDDMQKLHHVASQQGPESDTLALQYLLANYKQVSESPIQNTPWLPVVGLIVAVLLVLCLLSILLSLLCAKCFCCCRKNKKEVYQVTKPATYKNIEPLYVITPPSAHSHRMQDGIYSTPYSGSPIPPPPGTTVPLTPSSINRHKIDRNYRPKDTISRSEMDSIGHGDFEQRHMMPPFHGTPTLPHMDPTYGTIPRVRLTNLPPPGPTSPTPSSPRDQNDLQFLDPRRKQEIQTREELIY</sequence>
<protein>
    <submittedName>
        <fullName evidence="4">Uncharacterized protein</fullName>
    </submittedName>
</protein>
<dbReference type="PANTHER" id="PTHR33748:SF9">
    <property type="entry name" value="PROTEIN CBG04248"/>
    <property type="match status" value="1"/>
</dbReference>
<dbReference type="GO" id="GO:0016020">
    <property type="term" value="C:membrane"/>
    <property type="evidence" value="ECO:0007669"/>
    <property type="project" value="TreeGrafter"/>
</dbReference>
<name>A0A8S1GQW1_9PELO</name>
<keyword evidence="2" id="KW-0472">Membrane</keyword>
<feature type="transmembrane region" description="Helical" evidence="2">
    <location>
        <begin position="186"/>
        <end position="212"/>
    </location>
</feature>
<feature type="compositionally biased region" description="Basic and acidic residues" evidence="1">
    <location>
        <begin position="366"/>
        <end position="381"/>
    </location>
</feature>
<evidence type="ECO:0000256" key="2">
    <source>
        <dbReference type="SAM" id="Phobius"/>
    </source>
</evidence>
<dbReference type="OrthoDB" id="8062037at2759"/>
<gene>
    <name evidence="4" type="ORF">CAUJ_LOCUS49</name>
</gene>
<keyword evidence="5" id="KW-1185">Reference proteome</keyword>
<reference evidence="4" key="1">
    <citation type="submission" date="2020-10" db="EMBL/GenBank/DDBJ databases">
        <authorList>
            <person name="Kikuchi T."/>
        </authorList>
    </citation>
    <scope>NUCLEOTIDE SEQUENCE</scope>
    <source>
        <strain evidence="4">NKZ352</strain>
    </source>
</reference>
<feature type="signal peptide" evidence="3">
    <location>
        <begin position="1"/>
        <end position="17"/>
    </location>
</feature>